<evidence type="ECO:0000256" key="3">
    <source>
        <dbReference type="ARBA" id="ARBA00022801"/>
    </source>
</evidence>
<dbReference type="NCBIfam" id="TIGR01414">
    <property type="entry name" value="autotrans_barl"/>
    <property type="match status" value="1"/>
</dbReference>
<keyword evidence="7" id="KW-1133">Transmembrane helix</keyword>
<dbReference type="GO" id="GO:0016485">
    <property type="term" value="P:protein processing"/>
    <property type="evidence" value="ECO:0007669"/>
    <property type="project" value="TreeGrafter"/>
</dbReference>
<dbReference type="InterPro" id="IPR023827">
    <property type="entry name" value="Peptidase_S8_Asp-AS"/>
</dbReference>
<dbReference type="PROSITE" id="PS00138">
    <property type="entry name" value="SUBTILASE_SER"/>
    <property type="match status" value="1"/>
</dbReference>
<dbReference type="Pfam" id="PF00082">
    <property type="entry name" value="Peptidase_S8"/>
    <property type="match status" value="1"/>
</dbReference>
<dbReference type="PROSITE" id="PS51257">
    <property type="entry name" value="PROKAR_LIPOPROTEIN"/>
    <property type="match status" value="1"/>
</dbReference>
<dbReference type="RefSeq" id="WP_074825022.1">
    <property type="nucleotide sequence ID" value="NZ_FOLW01000020.1"/>
</dbReference>
<dbReference type="SUPFAM" id="SSF103515">
    <property type="entry name" value="Autotransporter"/>
    <property type="match status" value="1"/>
</dbReference>
<protein>
    <submittedName>
        <fullName evidence="9">Outer membrane autotransporter barrel domain-containing protein</fullName>
    </submittedName>
</protein>
<dbReference type="SUPFAM" id="SSF52743">
    <property type="entry name" value="Subtilisin-like"/>
    <property type="match status" value="1"/>
</dbReference>
<keyword evidence="7" id="KW-0812">Transmembrane</keyword>
<organism evidence="9 10">
    <name type="scientific">Pragia fontium DSM 5563 = ATCC 49100</name>
    <dbReference type="NCBI Taxonomy" id="1122977"/>
    <lineage>
        <taxon>Bacteria</taxon>
        <taxon>Pseudomonadati</taxon>
        <taxon>Pseudomonadota</taxon>
        <taxon>Gammaproteobacteria</taxon>
        <taxon>Enterobacterales</taxon>
        <taxon>Budviciaceae</taxon>
        <taxon>Pragia</taxon>
    </lineage>
</organism>
<reference evidence="9 10" key="1">
    <citation type="submission" date="2016-10" db="EMBL/GenBank/DDBJ databases">
        <authorList>
            <person name="Varghese N."/>
            <person name="Submissions S."/>
        </authorList>
    </citation>
    <scope>NUCLEOTIDE SEQUENCE [LARGE SCALE GENOMIC DNA]</scope>
    <source>
        <strain evidence="9 10">DSM 5563</strain>
    </source>
</reference>
<dbReference type="InterPro" id="IPR023828">
    <property type="entry name" value="Peptidase_S8_Ser-AS"/>
</dbReference>
<evidence type="ECO:0000256" key="5">
    <source>
        <dbReference type="PROSITE-ProRule" id="PRU01240"/>
    </source>
</evidence>
<evidence type="ECO:0000256" key="7">
    <source>
        <dbReference type="SAM" id="Phobius"/>
    </source>
</evidence>
<evidence type="ECO:0000256" key="4">
    <source>
        <dbReference type="ARBA" id="ARBA00022825"/>
    </source>
</evidence>
<evidence type="ECO:0000313" key="9">
    <source>
        <dbReference type="EMBL" id="SFD45961.1"/>
    </source>
</evidence>
<dbReference type="EMBL" id="FOLW01000020">
    <property type="protein sequence ID" value="SFD45961.1"/>
    <property type="molecule type" value="Genomic_DNA"/>
</dbReference>
<evidence type="ECO:0000313" key="10">
    <source>
        <dbReference type="Proteomes" id="UP000226420"/>
    </source>
</evidence>
<dbReference type="GO" id="GO:0019867">
    <property type="term" value="C:outer membrane"/>
    <property type="evidence" value="ECO:0007669"/>
    <property type="project" value="InterPro"/>
</dbReference>
<gene>
    <name evidence="9" type="ORF">SAMN02745723_1202</name>
</gene>
<feature type="active site" description="Charge relay system" evidence="5">
    <location>
        <position position="132"/>
    </location>
</feature>
<dbReference type="InterPro" id="IPR000209">
    <property type="entry name" value="Peptidase_S8/S53_dom"/>
</dbReference>
<keyword evidence="3 5" id="KW-0378">Hydrolase</keyword>
<dbReference type="InterPro" id="IPR013425">
    <property type="entry name" value="Autotrns_rpt"/>
</dbReference>
<dbReference type="Pfam" id="PF12951">
    <property type="entry name" value="PATR"/>
    <property type="match status" value="1"/>
</dbReference>
<keyword evidence="7" id="KW-0472">Membrane</keyword>
<dbReference type="InterPro" id="IPR015500">
    <property type="entry name" value="Peptidase_S8_subtilisin-rel"/>
</dbReference>
<dbReference type="SMART" id="SM00869">
    <property type="entry name" value="Autotransporter"/>
    <property type="match status" value="1"/>
</dbReference>
<name>A0AAJ4WDP8_9GAMM</name>
<dbReference type="GO" id="GO:0004252">
    <property type="term" value="F:serine-type endopeptidase activity"/>
    <property type="evidence" value="ECO:0007669"/>
    <property type="project" value="UniProtKB-UniRule"/>
</dbReference>
<feature type="compositionally biased region" description="Polar residues" evidence="6">
    <location>
        <begin position="44"/>
        <end position="55"/>
    </location>
</feature>
<dbReference type="Gene3D" id="2.40.128.130">
    <property type="entry name" value="Autotransporter beta-domain"/>
    <property type="match status" value="1"/>
</dbReference>
<dbReference type="PROSITE" id="PS51892">
    <property type="entry name" value="SUBTILASE"/>
    <property type="match status" value="1"/>
</dbReference>
<feature type="transmembrane region" description="Helical" evidence="7">
    <location>
        <begin position="12"/>
        <end position="33"/>
    </location>
</feature>
<evidence type="ECO:0000256" key="6">
    <source>
        <dbReference type="SAM" id="MobiDB-lite"/>
    </source>
</evidence>
<dbReference type="PROSITE" id="PS00136">
    <property type="entry name" value="SUBTILASE_ASP"/>
    <property type="match status" value="1"/>
</dbReference>
<evidence type="ECO:0000256" key="1">
    <source>
        <dbReference type="ARBA" id="ARBA00022670"/>
    </source>
</evidence>
<dbReference type="Proteomes" id="UP000226420">
    <property type="component" value="Unassembled WGS sequence"/>
</dbReference>
<dbReference type="GO" id="GO:0005886">
    <property type="term" value="C:plasma membrane"/>
    <property type="evidence" value="ECO:0007669"/>
    <property type="project" value="TreeGrafter"/>
</dbReference>
<feature type="active site" description="Charge relay system" evidence="5">
    <location>
        <position position="315"/>
    </location>
</feature>
<dbReference type="InterPro" id="IPR034061">
    <property type="entry name" value="Peptidases_S8_Autotransporter"/>
</dbReference>
<evidence type="ECO:0000259" key="8">
    <source>
        <dbReference type="PROSITE" id="PS51208"/>
    </source>
</evidence>
<sequence length="940" mass="98850">MSSKNKVVQKSLYLTGNTLFAMMVAACGGGGGGGGGSSNTGSSETSVPPTGNNLSIISPTAPISRNIYNQSLFMTNTAAARESGFTGAGIIIGLVDSGVLTSNLNLQGAIVQSLSYVDPRTNNTNVGDVRGHGTMVAQVIAGRRIGPFSGGVAPEASIVSARIISDTPTSAGTQGYSLSRVNYDLANAGAKIINNSWSLPDWDLSDTKTTNNYVNAYQYFIASRGGLVVFASGNDSNANPDKIAALPTIAGSQALEKGWLVVSAVDINNPNKLASYANACGNSMNYCLVAPGTTGVLNQDSKTGELNNSLVSGTSFAAPQVSGAAALVWQAFPYFTNDLVRQTLLGTATDLGAPGIDAVFGHGMLNTAAAVRGPAKFDWGDVSVSFSGYTSTWSNSISGAGGLIKNGTGTLVLTENASYTGTTNILGGTLASEKGIMSDVSIGNAGTLNVRRVGGNVNNQGRVMLQNGQTNFAHNYTQTANGQLALVLGSTLNVAGSASVAGDLHVLAVPQGYVTSTQRQNVLTAQQGLNGKFSTFTKEAGVFLDANVNYDAKNAWLDIQRVQATNVQGVQYNAAATAGAIRLEQAFTQLDQQQANSPVPADYKQSEFLAGAANVQQAPNAQAAQASLESLSGQLPAASTAMTMQAINVNNRQISNHIAQLVDLPRSNGWTSNINYQSSLNSGGFSGVNYNMNGWAMGQDVFLDKNTFIGSSLTRSDTSGSLKRGSESSTGTVGEASLYGGKIFDSYYVSGRIASGYYDGQQKRTLWLGNQSANVQSDQSGSYFNVGSEMGYRMKKDGWQFTPYVDTQYISLKQDAFKEEGASGFGLQANAQTTTRWQAGVGTRAGYGWDMGNKGKINLTAQTHYQRAIAQDNGSYNASFTGLNQYMPLDGVSLSRDVVMVGSGLEWLFTDDMALYMNYEQYFSDNQQSNMVNMNVSVRF</sequence>
<dbReference type="PRINTS" id="PR00723">
    <property type="entry name" value="SUBTILISIN"/>
</dbReference>
<dbReference type="InterPro" id="IPR036709">
    <property type="entry name" value="Autotransporte_beta_dom_sf"/>
</dbReference>
<evidence type="ECO:0000256" key="2">
    <source>
        <dbReference type="ARBA" id="ARBA00022729"/>
    </source>
</evidence>
<dbReference type="AlphaFoldDB" id="A0AAJ4WDP8"/>
<dbReference type="InterPro" id="IPR036852">
    <property type="entry name" value="Peptidase_S8/S53_dom_sf"/>
</dbReference>
<proteinExistence type="inferred from homology"/>
<dbReference type="Gene3D" id="3.40.50.200">
    <property type="entry name" value="Peptidase S8/S53 domain"/>
    <property type="match status" value="1"/>
</dbReference>
<dbReference type="Pfam" id="PF03797">
    <property type="entry name" value="Autotransporter"/>
    <property type="match status" value="1"/>
</dbReference>
<comment type="caution">
    <text evidence="9">The sequence shown here is derived from an EMBL/GenBank/DDBJ whole genome shotgun (WGS) entry which is preliminary data.</text>
</comment>
<dbReference type="InterPro" id="IPR006315">
    <property type="entry name" value="OM_autotransptr_brl_dom"/>
</dbReference>
<keyword evidence="4 5" id="KW-0720">Serine protease</keyword>
<dbReference type="InterPro" id="IPR005546">
    <property type="entry name" value="Autotransporte_beta"/>
</dbReference>
<feature type="active site" description="Charge relay system" evidence="5">
    <location>
        <position position="96"/>
    </location>
</feature>
<comment type="similarity">
    <text evidence="5">Belongs to the peptidase S8 family.</text>
</comment>
<feature type="region of interest" description="Disordered" evidence="6">
    <location>
        <begin position="33"/>
        <end position="55"/>
    </location>
</feature>
<dbReference type="CDD" id="cd04848">
    <property type="entry name" value="Peptidases_S8_Autotransporter_serine_protease_like"/>
    <property type="match status" value="1"/>
</dbReference>
<dbReference type="PROSITE" id="PS51208">
    <property type="entry name" value="AUTOTRANSPORTER"/>
    <property type="match status" value="1"/>
</dbReference>
<dbReference type="NCBIfam" id="TIGR02601">
    <property type="entry name" value="autotrns_rpt"/>
    <property type="match status" value="1"/>
</dbReference>
<dbReference type="PANTHER" id="PTHR42884:SF14">
    <property type="entry name" value="NEUROENDOCRINE CONVERTASE 1"/>
    <property type="match status" value="1"/>
</dbReference>
<feature type="domain" description="Autotransporter" evidence="8">
    <location>
        <begin position="662"/>
        <end position="940"/>
    </location>
</feature>
<keyword evidence="2" id="KW-0732">Signal</keyword>
<keyword evidence="1 5" id="KW-0645">Protease</keyword>
<accession>A0AAJ4WDP8</accession>
<dbReference type="PANTHER" id="PTHR42884">
    <property type="entry name" value="PROPROTEIN CONVERTASE SUBTILISIN/KEXIN-RELATED"/>
    <property type="match status" value="1"/>
</dbReference>